<keyword evidence="1" id="KW-0472">Membrane</keyword>
<keyword evidence="1" id="KW-1133">Transmembrane helix</keyword>
<reference evidence="2 3" key="1">
    <citation type="submission" date="2019-02" db="EMBL/GenBank/DDBJ databases">
        <title>Genome sequences of Aliivibrio finisterrensis strains from farmed Atlantic salmon.</title>
        <authorList>
            <person name="Bowman J.P."/>
        </authorList>
    </citation>
    <scope>NUCLEOTIDE SEQUENCE [LARGE SCALE GENOMIC DNA]</scope>
    <source>
        <strain evidence="2 3">A21</strain>
    </source>
</reference>
<evidence type="ECO:0000313" key="3">
    <source>
        <dbReference type="Proteomes" id="UP000294166"/>
    </source>
</evidence>
<evidence type="ECO:0000313" key="2">
    <source>
        <dbReference type="EMBL" id="RYU64341.1"/>
    </source>
</evidence>
<comment type="caution">
    <text evidence="2">The sequence shown here is derived from an EMBL/GenBank/DDBJ whole genome shotgun (WGS) entry which is preliminary data.</text>
</comment>
<dbReference type="EMBL" id="SEZN01000016">
    <property type="protein sequence ID" value="RYU64341.1"/>
    <property type="molecule type" value="Genomic_DNA"/>
</dbReference>
<proteinExistence type="predicted"/>
<evidence type="ECO:0008006" key="4">
    <source>
        <dbReference type="Google" id="ProtNLM"/>
    </source>
</evidence>
<evidence type="ECO:0000256" key="1">
    <source>
        <dbReference type="SAM" id="Phobius"/>
    </source>
</evidence>
<dbReference type="RefSeq" id="WP_130071722.1">
    <property type="nucleotide sequence ID" value="NZ_SEZP01000018.1"/>
</dbReference>
<feature type="transmembrane region" description="Helical" evidence="1">
    <location>
        <begin position="26"/>
        <end position="46"/>
    </location>
</feature>
<protein>
    <recommendedName>
        <fullName evidence="4">DUF4281 domain-containing protein</fullName>
    </recommendedName>
</protein>
<dbReference type="Proteomes" id="UP000294166">
    <property type="component" value="Unassembled WGS sequence"/>
</dbReference>
<keyword evidence="3" id="KW-1185">Reference proteome</keyword>
<name>A0ABY0IAR6_9GAMM</name>
<organism evidence="2 3">
    <name type="scientific">Aliivibrio finisterrensis</name>
    <dbReference type="NCBI Taxonomy" id="511998"/>
    <lineage>
        <taxon>Bacteria</taxon>
        <taxon>Pseudomonadati</taxon>
        <taxon>Pseudomonadota</taxon>
        <taxon>Gammaproteobacteria</taxon>
        <taxon>Vibrionales</taxon>
        <taxon>Vibrionaceae</taxon>
        <taxon>Aliivibrio</taxon>
    </lineage>
</organism>
<sequence length="100" mass="11659">MFKYKTEKPLDQIKEFGSWLWVQANWLPILLLSIAYVSIGLSLSLLTQIETLGYFFIGWGLLPMLSFLSVFWNPLTKLTFGIVALPELFVRFYHARNENI</sequence>
<feature type="transmembrane region" description="Helical" evidence="1">
    <location>
        <begin position="53"/>
        <end position="72"/>
    </location>
</feature>
<gene>
    <name evidence="2" type="ORF">ERW53_10410</name>
</gene>
<keyword evidence="1" id="KW-0812">Transmembrane</keyword>
<accession>A0ABY0IAR6</accession>